<protein>
    <recommendedName>
        <fullName evidence="5">NAD-dependent protein deacetylase</fullName>
        <ecNumber evidence="5">2.3.1.286</ecNumber>
    </recommendedName>
    <alternativeName>
        <fullName evidence="5">Regulatory protein SIR2 homolog</fullName>
    </alternativeName>
</protein>
<dbReference type="OrthoDB" id="9800582at2"/>
<dbReference type="Gene3D" id="3.40.50.1220">
    <property type="entry name" value="TPP-binding domain"/>
    <property type="match status" value="1"/>
</dbReference>
<dbReference type="InterPro" id="IPR050134">
    <property type="entry name" value="NAD-dep_sirtuin_deacylases"/>
</dbReference>
<dbReference type="PANTHER" id="PTHR11085">
    <property type="entry name" value="NAD-DEPENDENT PROTEIN DEACYLASE SIRTUIN-5, MITOCHONDRIAL-RELATED"/>
    <property type="match status" value="1"/>
</dbReference>
<dbReference type="AlphaFoldDB" id="A0A494XQB3"/>
<dbReference type="NCBIfam" id="NF003738">
    <property type="entry name" value="PRK05333.1"/>
    <property type="match status" value="1"/>
</dbReference>
<comment type="caution">
    <text evidence="8">The sequence shown here is derived from an EMBL/GenBank/DDBJ whole genome shotgun (WGS) entry which is preliminary data.</text>
</comment>
<keyword evidence="5" id="KW-0963">Cytoplasm</keyword>
<dbReference type="PROSITE" id="PS50305">
    <property type="entry name" value="SIRTUIN"/>
    <property type="match status" value="1"/>
</dbReference>
<gene>
    <name evidence="5" type="primary">cobB</name>
    <name evidence="8" type="ORF">D7S86_18675</name>
</gene>
<dbReference type="EMBL" id="RBZU01000008">
    <property type="protein sequence ID" value="RKP51992.1"/>
    <property type="molecule type" value="Genomic_DNA"/>
</dbReference>
<feature type="domain" description="Deacetylase sirtuin-type" evidence="7">
    <location>
        <begin position="20"/>
        <end position="298"/>
    </location>
</feature>
<dbReference type="SUPFAM" id="SSF52467">
    <property type="entry name" value="DHS-like NAD/FAD-binding domain"/>
    <property type="match status" value="1"/>
</dbReference>
<evidence type="ECO:0000256" key="6">
    <source>
        <dbReference type="PROSITE-ProRule" id="PRU00236"/>
    </source>
</evidence>
<comment type="subcellular location">
    <subcellularLocation>
        <location evidence="5">Cytoplasm</location>
    </subcellularLocation>
</comment>
<sequence length="310" mass="33287">MSDRSAARADFAPLSSDVPVVTGEAALDALVAFFDRHARVFVLGGAGVSTASGIPDYRDEHGQRKGRDPILLQDFLKSELARKRYWARNMIGWPTVRQARPNAAHRALAELGAMGRIERLVTQNVDGLHRAAGSEHVIELHGNIADVICMTCGHRHARDAIQVRLEAENPDWLAMEAVPLPDGDARLESARFDRFRAPACECCGGVIKPDVVFFGEGVPRARVEDAMASLARADAMLVVGSSLMVYSGFRFCEQAARAGTPIVAINIGRTRADGLLSLKIPESLVEILPALVERLGASASVPAATDASCA</sequence>
<dbReference type="InterPro" id="IPR003000">
    <property type="entry name" value="Sirtuin"/>
</dbReference>
<dbReference type="InterPro" id="IPR029035">
    <property type="entry name" value="DHS-like_NAD/FAD-binding_dom"/>
</dbReference>
<evidence type="ECO:0000256" key="4">
    <source>
        <dbReference type="ARBA" id="ARBA00023027"/>
    </source>
</evidence>
<proteinExistence type="inferred from homology"/>
<comment type="function">
    <text evidence="5">NAD-dependent protein deacetylase which modulates the activities of several enzymes which are inactive in their acetylated form.</text>
</comment>
<name>A0A494XQB3_9BURK</name>
<dbReference type="Pfam" id="PF02146">
    <property type="entry name" value="SIR2"/>
    <property type="match status" value="1"/>
</dbReference>
<dbReference type="HAMAP" id="MF_01967">
    <property type="entry name" value="Sirtuin_ClassII"/>
    <property type="match status" value="1"/>
</dbReference>
<feature type="active site" description="Proton acceptor" evidence="5 6">
    <location>
        <position position="141"/>
    </location>
</feature>
<evidence type="ECO:0000313" key="9">
    <source>
        <dbReference type="Proteomes" id="UP000270342"/>
    </source>
</evidence>
<evidence type="ECO:0000256" key="2">
    <source>
        <dbReference type="ARBA" id="ARBA00022723"/>
    </source>
</evidence>
<dbReference type="GO" id="GO:0005737">
    <property type="term" value="C:cytoplasm"/>
    <property type="evidence" value="ECO:0007669"/>
    <property type="project" value="UniProtKB-SubCell"/>
</dbReference>
<feature type="binding site" evidence="5">
    <location>
        <begin position="240"/>
        <end position="242"/>
    </location>
    <ligand>
        <name>NAD(+)</name>
        <dbReference type="ChEBI" id="CHEBI:57540"/>
    </ligand>
</feature>
<keyword evidence="4 5" id="KW-0520">NAD</keyword>
<feature type="binding site" evidence="5">
    <location>
        <position position="284"/>
    </location>
    <ligand>
        <name>NAD(+)</name>
        <dbReference type="ChEBI" id="CHEBI:57540"/>
    </ligand>
</feature>
<evidence type="ECO:0000256" key="5">
    <source>
        <dbReference type="HAMAP-Rule" id="MF_01967"/>
    </source>
</evidence>
<dbReference type="RefSeq" id="WP_121088394.1">
    <property type="nucleotide sequence ID" value="NZ_RBZU01000008.1"/>
</dbReference>
<comment type="cofactor">
    <cofactor evidence="5">
        <name>Zn(2+)</name>
        <dbReference type="ChEBI" id="CHEBI:29105"/>
    </cofactor>
    <text evidence="5">Binds 1 zinc ion per subunit.</text>
</comment>
<evidence type="ECO:0000259" key="7">
    <source>
        <dbReference type="PROSITE" id="PS50305"/>
    </source>
</evidence>
<keyword evidence="9" id="KW-1185">Reference proteome</keyword>
<keyword evidence="2 5" id="KW-0479">Metal-binding</keyword>
<dbReference type="GO" id="GO:0070403">
    <property type="term" value="F:NAD+ binding"/>
    <property type="evidence" value="ECO:0007669"/>
    <property type="project" value="UniProtKB-UniRule"/>
</dbReference>
<dbReference type="EC" id="2.3.1.286" evidence="5"/>
<comment type="caution">
    <text evidence="5">Lacks conserved residue(s) required for the propagation of feature annotation.</text>
</comment>
<feature type="binding site" evidence="5 6">
    <location>
        <position position="152"/>
    </location>
    <ligand>
        <name>Zn(2+)</name>
        <dbReference type="ChEBI" id="CHEBI:29105"/>
    </ligand>
</feature>
<dbReference type="GO" id="GO:0017136">
    <property type="term" value="F:histone deacetylase activity, NAD-dependent"/>
    <property type="evidence" value="ECO:0007669"/>
    <property type="project" value="TreeGrafter"/>
</dbReference>
<dbReference type="InterPro" id="IPR026587">
    <property type="entry name" value="Sirtuin_class_II"/>
</dbReference>
<keyword evidence="3 5" id="KW-0862">Zinc</keyword>
<dbReference type="GO" id="GO:0008270">
    <property type="term" value="F:zinc ion binding"/>
    <property type="evidence" value="ECO:0007669"/>
    <property type="project" value="UniProtKB-UniRule"/>
</dbReference>
<feature type="binding site" evidence="5">
    <location>
        <begin position="266"/>
        <end position="268"/>
    </location>
    <ligand>
        <name>NAD(+)</name>
        <dbReference type="ChEBI" id="CHEBI:57540"/>
    </ligand>
</feature>
<evidence type="ECO:0000313" key="8">
    <source>
        <dbReference type="EMBL" id="RKP51992.1"/>
    </source>
</evidence>
<feature type="binding site" evidence="5 6">
    <location>
        <position position="203"/>
    </location>
    <ligand>
        <name>Zn(2+)</name>
        <dbReference type="ChEBI" id="CHEBI:29105"/>
    </ligand>
</feature>
<evidence type="ECO:0000256" key="1">
    <source>
        <dbReference type="ARBA" id="ARBA00022679"/>
    </source>
</evidence>
<feature type="binding site" evidence="5">
    <location>
        <begin position="123"/>
        <end position="126"/>
    </location>
    <ligand>
        <name>NAD(+)</name>
        <dbReference type="ChEBI" id="CHEBI:57540"/>
    </ligand>
</feature>
<dbReference type="Gene3D" id="3.30.1600.10">
    <property type="entry name" value="SIR2/SIRT2 'Small Domain"/>
    <property type="match status" value="1"/>
</dbReference>
<dbReference type="InterPro" id="IPR026591">
    <property type="entry name" value="Sirtuin_cat_small_dom_sf"/>
</dbReference>
<feature type="binding site" evidence="5 6">
    <location>
        <position position="149"/>
    </location>
    <ligand>
        <name>Zn(2+)</name>
        <dbReference type="ChEBI" id="CHEBI:29105"/>
    </ligand>
</feature>
<organism evidence="8 9">
    <name type="scientific">Pararobbsia silviterrae</name>
    <dbReference type="NCBI Taxonomy" id="1792498"/>
    <lineage>
        <taxon>Bacteria</taxon>
        <taxon>Pseudomonadati</taxon>
        <taxon>Pseudomonadota</taxon>
        <taxon>Betaproteobacteria</taxon>
        <taxon>Burkholderiales</taxon>
        <taxon>Burkholderiaceae</taxon>
        <taxon>Pararobbsia</taxon>
    </lineage>
</organism>
<feature type="binding site" evidence="5 6">
    <location>
        <position position="200"/>
    </location>
    <ligand>
        <name>Zn(2+)</name>
        <dbReference type="ChEBI" id="CHEBI:29105"/>
    </ligand>
</feature>
<accession>A0A494XQB3</accession>
<keyword evidence="1 5" id="KW-0808">Transferase</keyword>
<dbReference type="InterPro" id="IPR026590">
    <property type="entry name" value="Ssirtuin_cat_dom"/>
</dbReference>
<comment type="similarity">
    <text evidence="5">Belongs to the sirtuin family. Class II subfamily.</text>
</comment>
<comment type="catalytic activity">
    <reaction evidence="5">
        <text>N(6)-acetyl-L-lysyl-[protein] + NAD(+) + H2O = 2''-O-acetyl-ADP-D-ribose + nicotinamide + L-lysyl-[protein]</text>
        <dbReference type="Rhea" id="RHEA:43636"/>
        <dbReference type="Rhea" id="RHEA-COMP:9752"/>
        <dbReference type="Rhea" id="RHEA-COMP:10731"/>
        <dbReference type="ChEBI" id="CHEBI:15377"/>
        <dbReference type="ChEBI" id="CHEBI:17154"/>
        <dbReference type="ChEBI" id="CHEBI:29969"/>
        <dbReference type="ChEBI" id="CHEBI:57540"/>
        <dbReference type="ChEBI" id="CHEBI:61930"/>
        <dbReference type="ChEBI" id="CHEBI:83767"/>
        <dbReference type="EC" id="2.3.1.286"/>
    </reaction>
</comment>
<dbReference type="PANTHER" id="PTHR11085:SF10">
    <property type="entry name" value="NAD-DEPENDENT PROTEIN DEACYLASE SIRTUIN-5, MITOCHONDRIAL-RELATED"/>
    <property type="match status" value="1"/>
</dbReference>
<dbReference type="Proteomes" id="UP000270342">
    <property type="component" value="Unassembled WGS sequence"/>
</dbReference>
<reference evidence="8 9" key="1">
    <citation type="submission" date="2018-10" db="EMBL/GenBank/DDBJ databases">
        <title>Robbsia sp. DHC34, isolated from soil.</title>
        <authorList>
            <person name="Gao Z.-H."/>
            <person name="Qiu L.-H."/>
        </authorList>
    </citation>
    <scope>NUCLEOTIDE SEQUENCE [LARGE SCALE GENOMIC DNA]</scope>
    <source>
        <strain evidence="8 9">DHC34</strain>
    </source>
</reference>
<evidence type="ECO:0000256" key="3">
    <source>
        <dbReference type="ARBA" id="ARBA00022833"/>
    </source>
</evidence>